<gene>
    <name evidence="1" type="ORF">LEP1GSC037_5380</name>
</gene>
<dbReference type="EMBL" id="AFLW02000186">
    <property type="protein sequence ID" value="EMM80623.1"/>
    <property type="molecule type" value="Genomic_DNA"/>
</dbReference>
<evidence type="ECO:0000313" key="1">
    <source>
        <dbReference type="EMBL" id="EMM80623.1"/>
    </source>
</evidence>
<evidence type="ECO:0000313" key="2">
    <source>
        <dbReference type="Proteomes" id="UP000012128"/>
    </source>
</evidence>
<name>M6G6K4_LEPIR</name>
<sequence>MDLLLKYDEELLKNYASERAVSGELERSERFYGKDSPKTTTIRFRAEELRKKVNERRNILINFLKNPGASTNPYPGDRKDQAFYTNTVNGIPDFYLHSTTPRELDGQMKGEEEVGKKYGELYKLARDKLIDSQIRKLYYYLWNREMTNTRVKVDKWKKGKK</sequence>
<organism evidence="1 2">
    <name type="scientific">Leptospira interrogans str. 2006001854</name>
    <dbReference type="NCBI Taxonomy" id="1001590"/>
    <lineage>
        <taxon>Bacteria</taxon>
        <taxon>Pseudomonadati</taxon>
        <taxon>Spirochaetota</taxon>
        <taxon>Spirochaetia</taxon>
        <taxon>Leptospirales</taxon>
        <taxon>Leptospiraceae</taxon>
        <taxon>Leptospira</taxon>
    </lineage>
</organism>
<dbReference type="AlphaFoldDB" id="M6G6K4"/>
<proteinExistence type="predicted"/>
<comment type="caution">
    <text evidence="1">The sequence shown here is derived from an EMBL/GenBank/DDBJ whole genome shotgun (WGS) entry which is preliminary data.</text>
</comment>
<protein>
    <submittedName>
        <fullName evidence="1">Uncharacterized protein</fullName>
    </submittedName>
</protein>
<accession>M6G6K4</accession>
<reference evidence="1 2" key="1">
    <citation type="submission" date="2013-01" db="EMBL/GenBank/DDBJ databases">
        <authorList>
            <person name="Harkins D.M."/>
            <person name="Durkin A.S."/>
            <person name="Brinkac L.M."/>
            <person name="Haft D.H."/>
            <person name="Selengut J.D."/>
            <person name="Sanka R."/>
            <person name="DePew J."/>
            <person name="Purushe J."/>
            <person name="Hospenthal D.R."/>
            <person name="Murray C.K."/>
            <person name="Pimentel G."/>
            <person name="Wasfy M."/>
            <person name="Parker T."/>
            <person name="Miller R.S."/>
            <person name="Vinetz J.M."/>
            <person name="Sutton G.G."/>
            <person name="Nierman W.C."/>
            <person name="Fouts D.E."/>
        </authorList>
    </citation>
    <scope>NUCLEOTIDE SEQUENCE [LARGE SCALE GENOMIC DNA]</scope>
    <source>
        <strain evidence="1 2">2006001854</strain>
    </source>
</reference>
<dbReference type="Proteomes" id="UP000012128">
    <property type="component" value="Unassembled WGS sequence"/>
</dbReference>